<dbReference type="STRING" id="188477.A0A3S1B959"/>
<evidence type="ECO:0000256" key="3">
    <source>
        <dbReference type="SAM" id="MobiDB-lite"/>
    </source>
</evidence>
<feature type="compositionally biased region" description="Basic residues" evidence="3">
    <location>
        <begin position="256"/>
        <end position="275"/>
    </location>
</feature>
<proteinExistence type="predicted"/>
<protein>
    <submittedName>
        <fullName evidence="4">Uncharacterized protein</fullName>
    </submittedName>
</protein>
<dbReference type="EMBL" id="RQTK01000774">
    <property type="protein sequence ID" value="RUS75066.1"/>
    <property type="molecule type" value="Genomic_DNA"/>
</dbReference>
<dbReference type="PANTHER" id="PTHR16171:SF13">
    <property type="entry name" value="BASIC IMMUNOGLOBULIN-LIKE VARIABLE MOTIF-CONTAINING PROTEIN"/>
    <property type="match status" value="1"/>
</dbReference>
<evidence type="ECO:0000256" key="2">
    <source>
        <dbReference type="ARBA" id="ARBA00023242"/>
    </source>
</evidence>
<dbReference type="Proteomes" id="UP000271974">
    <property type="component" value="Unassembled WGS sequence"/>
</dbReference>
<evidence type="ECO:0000313" key="4">
    <source>
        <dbReference type="EMBL" id="RUS75066.1"/>
    </source>
</evidence>
<evidence type="ECO:0000256" key="1">
    <source>
        <dbReference type="ARBA" id="ARBA00004123"/>
    </source>
</evidence>
<dbReference type="AlphaFoldDB" id="A0A3S1B959"/>
<dbReference type="GO" id="GO:0005634">
    <property type="term" value="C:nucleus"/>
    <property type="evidence" value="ECO:0007669"/>
    <property type="project" value="UniProtKB-SubCell"/>
</dbReference>
<feature type="region of interest" description="Disordered" evidence="3">
    <location>
        <begin position="446"/>
        <end position="500"/>
    </location>
</feature>
<accession>A0A3S1B959</accession>
<feature type="compositionally biased region" description="Polar residues" evidence="3">
    <location>
        <begin position="446"/>
        <end position="475"/>
    </location>
</feature>
<gene>
    <name evidence="4" type="ORF">EGW08_017172</name>
</gene>
<dbReference type="PANTHER" id="PTHR16171">
    <property type="entry name" value="DNA REPAIR PROTEIN COMPLEMENTING XP-G CELLS-RELATED"/>
    <property type="match status" value="1"/>
</dbReference>
<feature type="compositionally biased region" description="Basic and acidic residues" evidence="3">
    <location>
        <begin position="488"/>
        <end position="500"/>
    </location>
</feature>
<dbReference type="GO" id="GO:0004520">
    <property type="term" value="F:DNA endonuclease activity"/>
    <property type="evidence" value="ECO:0007669"/>
    <property type="project" value="TreeGrafter"/>
</dbReference>
<organism evidence="4 5">
    <name type="scientific">Elysia chlorotica</name>
    <name type="common">Eastern emerald elysia</name>
    <name type="synonym">Sea slug</name>
    <dbReference type="NCBI Taxonomy" id="188477"/>
    <lineage>
        <taxon>Eukaryota</taxon>
        <taxon>Metazoa</taxon>
        <taxon>Spiralia</taxon>
        <taxon>Lophotrochozoa</taxon>
        <taxon>Mollusca</taxon>
        <taxon>Gastropoda</taxon>
        <taxon>Heterobranchia</taxon>
        <taxon>Euthyneura</taxon>
        <taxon>Panpulmonata</taxon>
        <taxon>Sacoglossa</taxon>
        <taxon>Placobranchoidea</taxon>
        <taxon>Plakobranchidae</taxon>
        <taxon>Elysia</taxon>
    </lineage>
</organism>
<dbReference type="OrthoDB" id="31113at2759"/>
<feature type="region of interest" description="Disordered" evidence="3">
    <location>
        <begin position="227"/>
        <end position="347"/>
    </location>
</feature>
<feature type="non-terminal residue" evidence="4">
    <location>
        <position position="1"/>
    </location>
</feature>
<evidence type="ECO:0000313" key="5">
    <source>
        <dbReference type="Proteomes" id="UP000271974"/>
    </source>
</evidence>
<feature type="compositionally biased region" description="Polar residues" evidence="3">
    <location>
        <begin position="314"/>
        <end position="347"/>
    </location>
</feature>
<reference evidence="4 5" key="1">
    <citation type="submission" date="2019-01" db="EMBL/GenBank/DDBJ databases">
        <title>A draft genome assembly of the solar-powered sea slug Elysia chlorotica.</title>
        <authorList>
            <person name="Cai H."/>
            <person name="Li Q."/>
            <person name="Fang X."/>
            <person name="Li J."/>
            <person name="Curtis N.E."/>
            <person name="Altenburger A."/>
            <person name="Shibata T."/>
            <person name="Feng M."/>
            <person name="Maeda T."/>
            <person name="Schwartz J.A."/>
            <person name="Shigenobu S."/>
            <person name="Lundholm N."/>
            <person name="Nishiyama T."/>
            <person name="Yang H."/>
            <person name="Hasebe M."/>
            <person name="Li S."/>
            <person name="Pierce S.K."/>
            <person name="Wang J."/>
        </authorList>
    </citation>
    <scope>NUCLEOTIDE SEQUENCE [LARGE SCALE GENOMIC DNA]</scope>
    <source>
        <strain evidence="4">EC2010</strain>
        <tissue evidence="4">Whole organism of an adult</tissue>
    </source>
</reference>
<feature type="compositionally biased region" description="Basic residues" evidence="3">
    <location>
        <begin position="297"/>
        <end position="309"/>
    </location>
</feature>
<dbReference type="GO" id="GO:0003697">
    <property type="term" value="F:single-stranded DNA binding"/>
    <property type="evidence" value="ECO:0007669"/>
    <property type="project" value="TreeGrafter"/>
</dbReference>
<name>A0A3S1B959_ELYCH</name>
<comment type="subcellular location">
    <subcellularLocation>
        <location evidence="1">Nucleus</location>
    </subcellularLocation>
</comment>
<comment type="caution">
    <text evidence="4">The sequence shown here is derived from an EMBL/GenBank/DDBJ whole genome shotgun (WGS) entry which is preliminary data.</text>
</comment>
<keyword evidence="5" id="KW-1185">Reference proteome</keyword>
<sequence length="500" mass="55899">HCMSRPQHKRSCGISSLVSCWNFLFSTLGYGSLKPLTQETAMSILGFQQPYDKIKFGAFTGNLALIPGELNTNFRVKGKCYFLYKPQGRNRTPGVTPDLALTSLQRGLRDPNMTFIYHCKNHYFCPIGYEDSPTHPQDAYRSVPDDKKTSWILIGETSKMFPAIHCKKWEDICTDLNTEFPEYYDIRREWKGVRRRKSGKSTSGNLHCIMAFQKCNTQDQDMVAMTTPASTCDSDDGEQTDSTAVTKPGENSGERHRGKHAAGKKRRRGHRRLASKLKNEGGNDTEDEDMNRENVGKKGRVKRRCRKKKFTEVRPNNTPNSDYAGQTDAANSDEIGQTDTANSDEFWQSSTPYFDETIQNGTSNSDEGRQSDMLNFDEGRQIGTPYSDEAIQIGTPNSKEAIQIGTPNSKEAIQIGTPNFDEAIQISAPNSEEAIQIGTPYFDETIQSDMPNSDEAIQNDLSNSDEGIQNGTPNSDEGRQSDVSNCDIVRHDDPPGKDGK</sequence>
<keyword evidence="2" id="KW-0539">Nucleus</keyword>